<protein>
    <recommendedName>
        <fullName evidence="10">Polysaccharide biosynthesis protein C-terminal domain-containing protein</fullName>
    </recommendedName>
</protein>
<feature type="transmembrane region" description="Helical" evidence="7">
    <location>
        <begin position="342"/>
        <end position="360"/>
    </location>
</feature>
<feature type="transmembrane region" description="Helical" evidence="7">
    <location>
        <begin position="275"/>
        <end position="300"/>
    </location>
</feature>
<evidence type="ECO:0000256" key="4">
    <source>
        <dbReference type="ARBA" id="ARBA00022692"/>
    </source>
</evidence>
<feature type="transmembrane region" description="Helical" evidence="7">
    <location>
        <begin position="65"/>
        <end position="88"/>
    </location>
</feature>
<sequence length="470" mass="50816">MVGRYSNIVIQLAVTAVLARVLSPEDFGLIAVVSVIAVFLSFVSEMGLGPAIIQFDDLTAAQLAGLFWITIAIGSIAGLTLASCGPFIAKIYAKAVYVKIANGLGLNVTLSCWAIVPLALLRRRQRFTTIASMEVGAAALSGACAAFSALYGGGVDTLVVKSTGNALLIFLMCFVWQRPPMSRPSVRGMRHVISYSVYQFLFNLVNYFTRNLDKLLIGKFLGSVQLGLYDMSYRLMLMPISNLTHVVTPAIQPVYAAHSTDTTIIFSSYQNLLRVLFVGGGFVGLMALTCSPEIIILAYGSQWTEAIPVFSILSFSITVQVVLSSTGSVFQALGKTKQLLKCGVFSTFTAGTAIGVGIYFSDLKLLSWLLVISFFLNALQGFYILASEGFGRSMVELFRPAGRVILGIAMLSLIVGVGRDQIYALSGNALLRLAIKVPIISAFYLMMIFVTGDVAFLRRMLTVRVRQSPI</sequence>
<dbReference type="AlphaFoldDB" id="A0A160FUZ0"/>
<feature type="transmembrane region" description="Helical" evidence="7">
    <location>
        <begin position="29"/>
        <end position="53"/>
    </location>
</feature>
<dbReference type="PANTHER" id="PTHR30250">
    <property type="entry name" value="PST FAMILY PREDICTED COLANIC ACID TRANSPORTER"/>
    <property type="match status" value="1"/>
</dbReference>
<feature type="transmembrane region" description="Helical" evidence="7">
    <location>
        <begin position="133"/>
        <end position="152"/>
    </location>
</feature>
<keyword evidence="5 7" id="KW-1133">Transmembrane helix</keyword>
<proteinExistence type="inferred from homology"/>
<dbReference type="Pfam" id="PF13440">
    <property type="entry name" value="Polysacc_synt_3"/>
    <property type="match status" value="1"/>
</dbReference>
<feature type="transmembrane region" description="Helical" evidence="7">
    <location>
        <begin position="306"/>
        <end position="330"/>
    </location>
</feature>
<evidence type="ECO:0000256" key="1">
    <source>
        <dbReference type="ARBA" id="ARBA00004651"/>
    </source>
</evidence>
<reference evidence="8 9" key="1">
    <citation type="journal article" date="2016" name="Gene">
        <title>PacBio SMRT assembly of a complex multi-replicon genome reveals chlorocatechol degradative operon in a region of genome plasticity.</title>
        <authorList>
            <person name="Ricker N."/>
            <person name="Shen S.Y."/>
            <person name="Goordial J."/>
            <person name="Jin S."/>
            <person name="Fulthorpe R.R."/>
        </authorList>
    </citation>
    <scope>NUCLEOTIDE SEQUENCE [LARGE SCALE GENOMIC DNA]</scope>
    <source>
        <strain evidence="8 9">OLGA172</strain>
    </source>
</reference>
<keyword evidence="3" id="KW-1003">Cell membrane</keyword>
<dbReference type="KEGG" id="buz:AYM40_33900"/>
<dbReference type="Proteomes" id="UP000076852">
    <property type="component" value="Chromosome 2"/>
</dbReference>
<feature type="transmembrane region" description="Helical" evidence="7">
    <location>
        <begin position="188"/>
        <end position="209"/>
    </location>
</feature>
<keyword evidence="6 7" id="KW-0472">Membrane</keyword>
<evidence type="ECO:0000256" key="3">
    <source>
        <dbReference type="ARBA" id="ARBA00022475"/>
    </source>
</evidence>
<feature type="transmembrane region" description="Helical" evidence="7">
    <location>
        <begin position="397"/>
        <end position="417"/>
    </location>
</feature>
<evidence type="ECO:0000256" key="7">
    <source>
        <dbReference type="SAM" id="Phobius"/>
    </source>
</evidence>
<comment type="similarity">
    <text evidence="2">Belongs to the polysaccharide synthase family.</text>
</comment>
<dbReference type="GO" id="GO:0005886">
    <property type="term" value="C:plasma membrane"/>
    <property type="evidence" value="ECO:0007669"/>
    <property type="project" value="UniProtKB-SubCell"/>
</dbReference>
<feature type="transmembrane region" description="Helical" evidence="7">
    <location>
        <begin position="158"/>
        <end position="176"/>
    </location>
</feature>
<dbReference type="CDD" id="cd13127">
    <property type="entry name" value="MATE_tuaB_like"/>
    <property type="match status" value="1"/>
</dbReference>
<evidence type="ECO:0000313" key="9">
    <source>
        <dbReference type="Proteomes" id="UP000076852"/>
    </source>
</evidence>
<name>A0A160FUZ0_9BURK</name>
<keyword evidence="9" id="KW-1185">Reference proteome</keyword>
<dbReference type="InterPro" id="IPR050833">
    <property type="entry name" value="Poly_Biosynth_Transport"/>
</dbReference>
<feature type="transmembrane region" description="Helical" evidence="7">
    <location>
        <begin position="100"/>
        <end position="121"/>
    </location>
</feature>
<accession>A0A160FUZ0</accession>
<dbReference type="PANTHER" id="PTHR30250:SF10">
    <property type="entry name" value="LIPOPOLYSACCHARIDE BIOSYNTHESIS PROTEIN WZXC"/>
    <property type="match status" value="1"/>
</dbReference>
<feature type="transmembrane region" description="Helical" evidence="7">
    <location>
        <begin position="437"/>
        <end position="457"/>
    </location>
</feature>
<dbReference type="EMBL" id="CP014579">
    <property type="protein sequence ID" value="ANB77109.1"/>
    <property type="molecule type" value="Genomic_DNA"/>
</dbReference>
<evidence type="ECO:0000256" key="2">
    <source>
        <dbReference type="ARBA" id="ARBA00007430"/>
    </source>
</evidence>
<gene>
    <name evidence="8" type="ORF">AYM40_33900</name>
</gene>
<evidence type="ECO:0000256" key="6">
    <source>
        <dbReference type="ARBA" id="ARBA00023136"/>
    </source>
</evidence>
<feature type="transmembrane region" description="Helical" evidence="7">
    <location>
        <begin position="366"/>
        <end position="385"/>
    </location>
</feature>
<dbReference type="STRING" id="1804984.AYM40_33900"/>
<keyword evidence="4 7" id="KW-0812">Transmembrane</keyword>
<organism evidence="8 9">
    <name type="scientific">Paraburkholderia phytofirmans OLGA172</name>
    <dbReference type="NCBI Taxonomy" id="1417228"/>
    <lineage>
        <taxon>Bacteria</taxon>
        <taxon>Pseudomonadati</taxon>
        <taxon>Pseudomonadota</taxon>
        <taxon>Betaproteobacteria</taxon>
        <taxon>Burkholderiales</taxon>
        <taxon>Burkholderiaceae</taxon>
        <taxon>Paraburkholderia</taxon>
    </lineage>
</organism>
<comment type="subcellular location">
    <subcellularLocation>
        <location evidence="1">Cell membrane</location>
        <topology evidence="1">Multi-pass membrane protein</topology>
    </subcellularLocation>
</comment>
<evidence type="ECO:0000313" key="8">
    <source>
        <dbReference type="EMBL" id="ANB77109.1"/>
    </source>
</evidence>
<evidence type="ECO:0008006" key="10">
    <source>
        <dbReference type="Google" id="ProtNLM"/>
    </source>
</evidence>
<evidence type="ECO:0000256" key="5">
    <source>
        <dbReference type="ARBA" id="ARBA00022989"/>
    </source>
</evidence>